<dbReference type="SFLD" id="SFLDS00029">
    <property type="entry name" value="Radical_SAM"/>
    <property type="match status" value="1"/>
</dbReference>
<dbReference type="SFLD" id="SFLDF00343">
    <property type="entry name" value="aminofutalosine_synthase_(mqnE"/>
    <property type="match status" value="1"/>
</dbReference>
<dbReference type="InterPro" id="IPR022432">
    <property type="entry name" value="MqnE"/>
</dbReference>
<evidence type="ECO:0000256" key="7">
    <source>
        <dbReference type="PIRSR" id="PIRSR004762-1"/>
    </source>
</evidence>
<keyword evidence="11" id="KW-1185">Reference proteome</keyword>
<comment type="catalytic activity">
    <reaction evidence="6">
        <text>3-[(1-carboxyvinyl)-oxy]benzoate + S-adenosyl-L-methionine + H2O = 6-amino-6-deoxyfutalosine + hydrogencarbonate + L-methionine + H(+)</text>
        <dbReference type="Rhea" id="RHEA:33075"/>
        <dbReference type="ChEBI" id="CHEBI:15377"/>
        <dbReference type="ChEBI" id="CHEBI:15378"/>
        <dbReference type="ChEBI" id="CHEBI:17544"/>
        <dbReference type="ChEBI" id="CHEBI:57844"/>
        <dbReference type="ChEBI" id="CHEBI:59789"/>
        <dbReference type="ChEBI" id="CHEBI:64286"/>
        <dbReference type="ChEBI" id="CHEBI:76981"/>
        <dbReference type="EC" id="2.5.1.120"/>
    </reaction>
</comment>
<dbReference type="EC" id="2.5.1.120" evidence="6"/>
<evidence type="ECO:0000256" key="5">
    <source>
        <dbReference type="ARBA" id="ARBA00023014"/>
    </source>
</evidence>
<dbReference type="RefSeq" id="WP_069642194.1">
    <property type="nucleotide sequence ID" value="NZ_MIJE01000001.1"/>
</dbReference>
<evidence type="ECO:0000256" key="8">
    <source>
        <dbReference type="PIRSR" id="PIRSR004762-2"/>
    </source>
</evidence>
<keyword evidence="3 6" id="KW-0479">Metal-binding</keyword>
<sequence>MDFIDSKHELFDIWNKVKKGIRLTAEDGLKLLNTKDLLSLGYMANYIREQKHGDNTYFIVNQHINHTNVCVTRCKLCAFGVDKENDKAYTMSIDEIEERAKTAGFANISELHIVGGLNPELSFDFYLEMLKRLRTLLPSVHIKAFTAVEIDYFAEENNITFEQVLEKLKQAGLGSLPGGGAEVFSQRVRDRICPEKITGERWLEVHEAAHRIGMNSNATMLYGHIETYEERIDHFIKLRELQDRTGGFLAFIPLAFHPQNTELSSEQLMVTKTTGVEDLKMLAVARLMLDNFNHIKSYWVMVGPKIAQVSLRFGANDIDGTIIEEKITHAAGAETSQALSKSEIVKLIKDAGRKPIERDTLYNIVNQEF</sequence>
<dbReference type="SUPFAM" id="SSF102114">
    <property type="entry name" value="Radical SAM enzymes"/>
    <property type="match status" value="1"/>
</dbReference>
<evidence type="ECO:0000259" key="9">
    <source>
        <dbReference type="PROSITE" id="PS51918"/>
    </source>
</evidence>
<evidence type="ECO:0000256" key="3">
    <source>
        <dbReference type="ARBA" id="ARBA00022723"/>
    </source>
</evidence>
<organism evidence="10 11">
    <name type="scientific">Desulfuribacillus alkaliarsenatis</name>
    <dbReference type="NCBI Taxonomy" id="766136"/>
    <lineage>
        <taxon>Bacteria</taxon>
        <taxon>Bacillati</taxon>
        <taxon>Bacillota</taxon>
        <taxon>Desulfuribacillia</taxon>
        <taxon>Desulfuribacillales</taxon>
        <taxon>Desulfuribacillaceae</taxon>
        <taxon>Desulfuribacillus</taxon>
    </lineage>
</organism>
<evidence type="ECO:0000256" key="4">
    <source>
        <dbReference type="ARBA" id="ARBA00023004"/>
    </source>
</evidence>
<comment type="cofactor">
    <cofactor evidence="6 7">
        <name>[4Fe-4S] cluster</name>
        <dbReference type="ChEBI" id="CHEBI:49883"/>
    </cofactor>
    <text evidence="6 7">Binds 1 [4Fe-4S] cluster. The cluster is coordinated with 3 cysteines and an exchangeable S-adenosyl-L-methionine.</text>
</comment>
<dbReference type="EMBL" id="MIJE01000001">
    <property type="protein sequence ID" value="OEF98702.1"/>
    <property type="molecule type" value="Genomic_DNA"/>
</dbReference>
<dbReference type="GO" id="GO:0005506">
    <property type="term" value="F:iron ion binding"/>
    <property type="evidence" value="ECO:0007669"/>
    <property type="project" value="UniProtKB-UniRule"/>
</dbReference>
<dbReference type="GO" id="GO:0051539">
    <property type="term" value="F:4 iron, 4 sulfur cluster binding"/>
    <property type="evidence" value="ECO:0007669"/>
    <property type="project" value="UniProtKB-KW"/>
</dbReference>
<dbReference type="InterPro" id="IPR034405">
    <property type="entry name" value="F420"/>
</dbReference>
<dbReference type="SFLD" id="SFLDG01389">
    <property type="entry name" value="menaquinone_synthsis_involved"/>
    <property type="match status" value="1"/>
</dbReference>
<feature type="domain" description="Radical SAM core" evidence="9">
    <location>
        <begin position="56"/>
        <end position="293"/>
    </location>
</feature>
<dbReference type="PANTHER" id="PTHR43076:SF7">
    <property type="entry name" value="AMINODEOXYFUTALOSINE SYNTHASE"/>
    <property type="match status" value="1"/>
</dbReference>
<dbReference type="SFLD" id="SFLDG01064">
    <property type="entry name" value="F420__menaquinone_cofactor_bio"/>
    <property type="match status" value="1"/>
</dbReference>
<dbReference type="UniPathway" id="UPA00079"/>
<dbReference type="InterPro" id="IPR006638">
    <property type="entry name" value="Elp3/MiaA/NifB-like_rSAM"/>
</dbReference>
<evidence type="ECO:0000256" key="6">
    <source>
        <dbReference type="HAMAP-Rule" id="MF_00993"/>
    </source>
</evidence>
<keyword evidence="6" id="KW-0474">Menaquinone biosynthesis</keyword>
<dbReference type="PANTHER" id="PTHR43076">
    <property type="entry name" value="FO SYNTHASE (COFH)"/>
    <property type="match status" value="1"/>
</dbReference>
<feature type="binding site" evidence="8">
    <location>
        <position position="182"/>
    </location>
    <ligand>
        <name>S-adenosyl-L-methionine</name>
        <dbReference type="ChEBI" id="CHEBI:59789"/>
    </ligand>
</feature>
<comment type="caution">
    <text evidence="10">The sequence shown here is derived from an EMBL/GenBank/DDBJ whole genome shotgun (WGS) entry which is preliminary data.</text>
</comment>
<dbReference type="NCBIfam" id="TIGR03700">
    <property type="entry name" value="mena_SCO4494"/>
    <property type="match status" value="1"/>
</dbReference>
<keyword evidence="2 6" id="KW-0949">S-adenosyl-L-methionine</keyword>
<comment type="pathway">
    <text evidence="6">Quinol/quinone metabolism; menaquinone biosynthesis.</text>
</comment>
<evidence type="ECO:0000256" key="2">
    <source>
        <dbReference type="ARBA" id="ARBA00022691"/>
    </source>
</evidence>
<dbReference type="SMART" id="SM00729">
    <property type="entry name" value="Elp3"/>
    <property type="match status" value="1"/>
</dbReference>
<keyword evidence="5 6" id="KW-0411">Iron-sulfur</keyword>
<dbReference type="InterPro" id="IPR013785">
    <property type="entry name" value="Aldolase_TIM"/>
</dbReference>
<evidence type="ECO:0000313" key="11">
    <source>
        <dbReference type="Proteomes" id="UP000094296"/>
    </source>
</evidence>
<reference evidence="10 11" key="1">
    <citation type="submission" date="2016-09" db="EMBL/GenBank/DDBJ databases">
        <title>Draft genome sequence for the type strain of Desulfuribacillus alkaliarsenatis AHT28, an obligately anaerobic, sulfidogenic bacterium isolated from Russian soda lake sediments.</title>
        <authorList>
            <person name="Abin C.A."/>
            <person name="Hollibaugh J.T."/>
        </authorList>
    </citation>
    <scope>NUCLEOTIDE SEQUENCE [LARGE SCALE GENOMIC DNA]</scope>
    <source>
        <strain evidence="10 11">AHT28</strain>
    </source>
</reference>
<dbReference type="InterPro" id="IPR058240">
    <property type="entry name" value="rSAM_sf"/>
</dbReference>
<comment type="similarity">
    <text evidence="6">Belongs to the radical SAM superfamily. MqnE family.</text>
</comment>
<dbReference type="Proteomes" id="UP000094296">
    <property type="component" value="Unassembled WGS sequence"/>
</dbReference>
<dbReference type="Gene3D" id="3.20.20.70">
    <property type="entry name" value="Aldolase class I"/>
    <property type="match status" value="1"/>
</dbReference>
<name>A0A1E5G698_9FIRM</name>
<dbReference type="SFLD" id="SFLDG01388">
    <property type="entry name" value="7_8-didemethyl-8-hydroxy-5-dea"/>
    <property type="match status" value="1"/>
</dbReference>
<dbReference type="GO" id="GO:0102573">
    <property type="term" value="F:aminodeoxyfutalosine synthase activity"/>
    <property type="evidence" value="ECO:0007669"/>
    <property type="project" value="UniProtKB-EC"/>
</dbReference>
<dbReference type="InterPro" id="IPR007197">
    <property type="entry name" value="rSAM"/>
</dbReference>
<dbReference type="OrthoDB" id="9802027at2"/>
<keyword evidence="6" id="KW-0808">Transferase</keyword>
<protein>
    <recommendedName>
        <fullName evidence="6">Aminodeoxyfutalosine synthase</fullName>
        <shortName evidence="6">AFL synthase</shortName>
        <shortName evidence="6">Aminofutalosine synthase</shortName>
        <ecNumber evidence="6">2.5.1.120</ecNumber>
    </recommendedName>
    <alternativeName>
        <fullName evidence="6">Menaquinone biosynthetic enzyme MqnE</fullName>
    </alternativeName>
</protein>
<dbReference type="GO" id="GO:0009234">
    <property type="term" value="P:menaquinone biosynthetic process"/>
    <property type="evidence" value="ECO:0007669"/>
    <property type="project" value="UniProtKB-UniRule"/>
</dbReference>
<evidence type="ECO:0000313" key="10">
    <source>
        <dbReference type="EMBL" id="OEF98702.1"/>
    </source>
</evidence>
<proteinExistence type="inferred from homology"/>
<evidence type="ECO:0000256" key="1">
    <source>
        <dbReference type="ARBA" id="ARBA00022485"/>
    </source>
</evidence>
<dbReference type="InterPro" id="IPR020050">
    <property type="entry name" value="FO_synthase_su2"/>
</dbReference>
<dbReference type="STRING" id="766136.BHF68_03310"/>
<dbReference type="HAMAP" id="MF_00993">
    <property type="entry name" value="MqnE"/>
    <property type="match status" value="1"/>
</dbReference>
<dbReference type="AlphaFoldDB" id="A0A1E5G698"/>
<dbReference type="NCBIfam" id="TIGR00423">
    <property type="entry name" value="CofH family radical SAM protein"/>
    <property type="match status" value="1"/>
</dbReference>
<comment type="function">
    <text evidence="6">Radical SAM enzyme that catalyzes the addition of the adenosyl radical to the double bond of 3-[(1-carboxyvinyl)oxy]benzoate, leading to aminodeoxyfutalosine (AFL), a key intermediate in the formation of menaquinone (MK, vitamin K2) from chorismate.</text>
</comment>
<feature type="binding site" evidence="6 7">
    <location>
        <position position="74"/>
    </location>
    <ligand>
        <name>[4Fe-4S] cluster</name>
        <dbReference type="ChEBI" id="CHEBI:49883"/>
        <note>4Fe-4S-S-AdoMet</note>
    </ligand>
</feature>
<feature type="binding site" evidence="6 7">
    <location>
        <position position="77"/>
    </location>
    <ligand>
        <name>[4Fe-4S] cluster</name>
        <dbReference type="ChEBI" id="CHEBI:49883"/>
        <note>4Fe-4S-S-AdoMet</note>
    </ligand>
</feature>
<keyword evidence="1 6" id="KW-0004">4Fe-4S</keyword>
<dbReference type="GO" id="GO:0044689">
    <property type="term" value="F:7,8-didemethyl-8-hydroxy-5-deazariboflavin synthase activity"/>
    <property type="evidence" value="ECO:0007669"/>
    <property type="project" value="TreeGrafter"/>
</dbReference>
<dbReference type="Pfam" id="PF04055">
    <property type="entry name" value="Radical_SAM"/>
    <property type="match status" value="1"/>
</dbReference>
<dbReference type="Pfam" id="PF19288">
    <property type="entry name" value="CofH_C"/>
    <property type="match status" value="1"/>
</dbReference>
<dbReference type="SFLD" id="SFLDF00342">
    <property type="entry name" value="cyclic_dehypoxanthine_futalosi"/>
    <property type="match status" value="1"/>
</dbReference>
<dbReference type="InterPro" id="IPR045567">
    <property type="entry name" value="CofH/MnqC-like_C"/>
</dbReference>
<feature type="binding site" evidence="6 7">
    <location>
        <position position="70"/>
    </location>
    <ligand>
        <name>[4Fe-4S] cluster</name>
        <dbReference type="ChEBI" id="CHEBI:49883"/>
        <note>4Fe-4S-S-AdoMet</note>
    </ligand>
</feature>
<dbReference type="PROSITE" id="PS51918">
    <property type="entry name" value="RADICAL_SAM"/>
    <property type="match status" value="1"/>
</dbReference>
<dbReference type="PIRSF" id="PIRSF004762">
    <property type="entry name" value="CHP00423"/>
    <property type="match status" value="1"/>
</dbReference>
<keyword evidence="4 6" id="KW-0408">Iron</keyword>
<gene>
    <name evidence="6" type="primary">mqnE</name>
    <name evidence="10" type="ORF">BHF68_03310</name>
</gene>
<accession>A0A1E5G698</accession>